<name>A0A4V5PEL9_9SPHI</name>
<evidence type="ECO:0000256" key="6">
    <source>
        <dbReference type="ARBA" id="ARBA00023136"/>
    </source>
</evidence>
<reference evidence="9 10" key="1">
    <citation type="submission" date="2019-04" db="EMBL/GenBank/DDBJ databases">
        <title>Pedobacter sp. RP-1-16 sp. nov., isolated from Arctic soil.</title>
        <authorList>
            <person name="Dahal R.H."/>
            <person name="Kim D.-U."/>
        </authorList>
    </citation>
    <scope>NUCLEOTIDE SEQUENCE [LARGE SCALE GENOMIC DNA]</scope>
    <source>
        <strain evidence="9 10">RP-1-16</strain>
    </source>
</reference>
<dbReference type="EMBL" id="SWDX01000001">
    <property type="protein sequence ID" value="TKC65476.1"/>
    <property type="molecule type" value="Genomic_DNA"/>
</dbReference>
<dbReference type="PANTHER" id="PTHR31595">
    <property type="entry name" value="LONG-CHAIN-ALCOHOL O-FATTY-ACYLTRANSFERASE 3-RELATED"/>
    <property type="match status" value="1"/>
</dbReference>
<proteinExistence type="predicted"/>
<dbReference type="GO" id="GO:0006629">
    <property type="term" value="P:lipid metabolic process"/>
    <property type="evidence" value="ECO:0007669"/>
    <property type="project" value="InterPro"/>
</dbReference>
<dbReference type="PANTHER" id="PTHR31595:SF57">
    <property type="entry name" value="OS04G0481900 PROTEIN"/>
    <property type="match status" value="1"/>
</dbReference>
<gene>
    <name evidence="9" type="ORF">FBD94_02685</name>
</gene>
<evidence type="ECO:0000256" key="1">
    <source>
        <dbReference type="ARBA" id="ARBA00004141"/>
    </source>
</evidence>
<feature type="domain" description="Wax synthase" evidence="8">
    <location>
        <begin position="136"/>
        <end position="196"/>
    </location>
</feature>
<feature type="transmembrane region" description="Helical" evidence="7">
    <location>
        <begin position="203"/>
        <end position="223"/>
    </location>
</feature>
<dbReference type="GO" id="GO:0016020">
    <property type="term" value="C:membrane"/>
    <property type="evidence" value="ECO:0007669"/>
    <property type="project" value="UniProtKB-SubCell"/>
</dbReference>
<comment type="caution">
    <text evidence="9">The sequence shown here is derived from an EMBL/GenBank/DDBJ whole genome shotgun (WGS) entry which is preliminary data.</text>
</comment>
<evidence type="ECO:0000256" key="5">
    <source>
        <dbReference type="ARBA" id="ARBA00022989"/>
    </source>
</evidence>
<comment type="pathway">
    <text evidence="2">Secondary metabolite biosynthesis.</text>
</comment>
<keyword evidence="4 7" id="KW-0812">Transmembrane</keyword>
<evidence type="ECO:0000256" key="3">
    <source>
        <dbReference type="ARBA" id="ARBA00022679"/>
    </source>
</evidence>
<dbReference type="Proteomes" id="UP000309594">
    <property type="component" value="Unassembled WGS sequence"/>
</dbReference>
<keyword evidence="3" id="KW-0808">Transferase</keyword>
<dbReference type="AlphaFoldDB" id="A0A4V5PEL9"/>
<dbReference type="InterPro" id="IPR044851">
    <property type="entry name" value="Wax_synthase"/>
</dbReference>
<evidence type="ECO:0000256" key="7">
    <source>
        <dbReference type="SAM" id="Phobius"/>
    </source>
</evidence>
<sequence>MEILKMLVVISITFIVMKIIVTIESYRTKNFALSTKQCLMFCFGWAGMRPQLFEHYGQRQLEGGGEMIAFGLKRIMVGVLLLCLAHQLIFLNANPTVIYWLTSLILLVAFSLILHFGLLSISAGILRFKGVNAGYLFKSPLKSRSLTEFWSKRWNLAFSEMAAIVIFKPLKSKIGQTGAVLAGFAFSGILHELALSLPVNTGYGLPLLYFLIQGVLVVLEKVLLNHQIYILQHRVIGKIWTLFWVIVPAPLLFHKAFLLQVVWPLAGIVHISGLQ</sequence>
<accession>A0A4V5PEL9</accession>
<feature type="transmembrane region" description="Helical" evidence="7">
    <location>
        <begin position="6"/>
        <end position="26"/>
    </location>
</feature>
<dbReference type="InterPro" id="IPR032805">
    <property type="entry name" value="Wax_synthase_dom"/>
</dbReference>
<feature type="transmembrane region" description="Helical" evidence="7">
    <location>
        <begin position="75"/>
        <end position="91"/>
    </location>
</feature>
<feature type="transmembrane region" description="Helical" evidence="7">
    <location>
        <begin position="235"/>
        <end position="253"/>
    </location>
</feature>
<dbReference type="Pfam" id="PF13813">
    <property type="entry name" value="MBOAT_2"/>
    <property type="match status" value="1"/>
</dbReference>
<dbReference type="GO" id="GO:0008374">
    <property type="term" value="F:O-acyltransferase activity"/>
    <property type="evidence" value="ECO:0007669"/>
    <property type="project" value="InterPro"/>
</dbReference>
<dbReference type="RefSeq" id="WP_136878971.1">
    <property type="nucleotide sequence ID" value="NZ_SWDX01000001.1"/>
</dbReference>
<comment type="subcellular location">
    <subcellularLocation>
        <location evidence="1">Membrane</location>
        <topology evidence="1">Multi-pass membrane protein</topology>
    </subcellularLocation>
</comment>
<keyword evidence="5 7" id="KW-1133">Transmembrane helix</keyword>
<organism evidence="9 10">
    <name type="scientific">Pedobacter hiemivivus</name>
    <dbReference type="NCBI Taxonomy" id="2530454"/>
    <lineage>
        <taxon>Bacteria</taxon>
        <taxon>Pseudomonadati</taxon>
        <taxon>Bacteroidota</taxon>
        <taxon>Sphingobacteriia</taxon>
        <taxon>Sphingobacteriales</taxon>
        <taxon>Sphingobacteriaceae</taxon>
        <taxon>Pedobacter</taxon>
    </lineage>
</organism>
<evidence type="ECO:0000256" key="4">
    <source>
        <dbReference type="ARBA" id="ARBA00022692"/>
    </source>
</evidence>
<evidence type="ECO:0000313" key="9">
    <source>
        <dbReference type="EMBL" id="TKC65476.1"/>
    </source>
</evidence>
<evidence type="ECO:0000259" key="8">
    <source>
        <dbReference type="Pfam" id="PF13813"/>
    </source>
</evidence>
<feature type="transmembrane region" description="Helical" evidence="7">
    <location>
        <begin position="97"/>
        <end position="119"/>
    </location>
</feature>
<protein>
    <recommendedName>
        <fullName evidence="8">Wax synthase domain-containing protein</fullName>
    </recommendedName>
</protein>
<evidence type="ECO:0000256" key="2">
    <source>
        <dbReference type="ARBA" id="ARBA00005179"/>
    </source>
</evidence>
<keyword evidence="6 7" id="KW-0472">Membrane</keyword>
<evidence type="ECO:0000313" key="10">
    <source>
        <dbReference type="Proteomes" id="UP000309594"/>
    </source>
</evidence>